<feature type="transmembrane region" description="Helical" evidence="1">
    <location>
        <begin position="42"/>
        <end position="61"/>
    </location>
</feature>
<gene>
    <name evidence="2" type="ORF">KDA_15640</name>
</gene>
<dbReference type="OrthoDB" id="9769532at2"/>
<keyword evidence="3" id="KW-1185">Reference proteome</keyword>
<reference evidence="3" key="1">
    <citation type="submission" date="2018-12" db="EMBL/GenBank/DDBJ databases">
        <title>Tengunoibacter tsumagoiensis gen. nov., sp. nov., Dictyobacter kobayashii sp. nov., D. alpinus sp. nov., and D. joshuensis sp. nov. and description of Dictyobacteraceae fam. nov. within the order Ktedonobacterales isolated from Tengu-no-mugimeshi.</title>
        <authorList>
            <person name="Wang C.M."/>
            <person name="Zheng Y."/>
            <person name="Sakai Y."/>
            <person name="Toyoda A."/>
            <person name="Minakuchi Y."/>
            <person name="Abe K."/>
            <person name="Yokota A."/>
            <person name="Yabe S."/>
        </authorList>
    </citation>
    <scope>NUCLEOTIDE SEQUENCE [LARGE SCALE GENOMIC DNA]</scope>
    <source>
        <strain evidence="3">Uno16</strain>
    </source>
</reference>
<dbReference type="Proteomes" id="UP000287171">
    <property type="component" value="Unassembled WGS sequence"/>
</dbReference>
<dbReference type="AlphaFoldDB" id="A0A402B403"/>
<evidence type="ECO:0000256" key="1">
    <source>
        <dbReference type="SAM" id="Phobius"/>
    </source>
</evidence>
<keyword evidence="1" id="KW-0472">Membrane</keyword>
<proteinExistence type="predicted"/>
<accession>A0A402B403</accession>
<keyword evidence="1" id="KW-1133">Transmembrane helix</keyword>
<comment type="caution">
    <text evidence="2">The sequence shown here is derived from an EMBL/GenBank/DDBJ whole genome shotgun (WGS) entry which is preliminary data.</text>
</comment>
<name>A0A402B403_9CHLR</name>
<protein>
    <recommendedName>
        <fullName evidence="4">Lycopene cyclase domain-containing protein</fullName>
    </recommendedName>
</protein>
<evidence type="ECO:0000313" key="2">
    <source>
        <dbReference type="EMBL" id="GCE26080.1"/>
    </source>
</evidence>
<feature type="transmembrane region" description="Helical" evidence="1">
    <location>
        <begin position="155"/>
        <end position="175"/>
    </location>
</feature>
<dbReference type="EMBL" id="BIFT01000001">
    <property type="protein sequence ID" value="GCE26080.1"/>
    <property type="molecule type" value="Genomic_DNA"/>
</dbReference>
<feature type="transmembrane region" description="Helical" evidence="1">
    <location>
        <begin position="17"/>
        <end position="36"/>
    </location>
</feature>
<dbReference type="RefSeq" id="WP_126626587.1">
    <property type="nucleotide sequence ID" value="NZ_BIFT01000001.1"/>
</dbReference>
<feature type="transmembrane region" description="Helical" evidence="1">
    <location>
        <begin position="109"/>
        <end position="135"/>
    </location>
</feature>
<feature type="transmembrane region" description="Helical" evidence="1">
    <location>
        <begin position="256"/>
        <end position="278"/>
    </location>
</feature>
<evidence type="ECO:0000313" key="3">
    <source>
        <dbReference type="Proteomes" id="UP000287171"/>
    </source>
</evidence>
<feature type="transmembrane region" description="Helical" evidence="1">
    <location>
        <begin position="73"/>
        <end position="89"/>
    </location>
</feature>
<feature type="transmembrane region" description="Helical" evidence="1">
    <location>
        <begin position="181"/>
        <end position="199"/>
    </location>
</feature>
<sequence length="289" mass="34527">MDETTKYFRYAQPFPRYGWLALLLCLFAWISSWLHIEPFGRYMFFPLWLGYILFMDALVFVRHGTSLLTRMRWRFSLLFVASSFFWWLFEVLNIPVGNWHYILDQPYSPWLYAVLASLNFSTVLPAVFETTEFLFTFKLLRPRLSPYEPGPRLSIPAFLGLEVLGLFCFVLPWIFPRYCFGLIWLSLIFLLDPLNNVLGRKSALAHLMVRDWHFFIVPLGALFCGFFWEMWNYFSLPKWYYTIPYVGFLKVFEMPLLGYLGYLPFALELFALYQFVLWTTGQKEDFLII</sequence>
<keyword evidence="1" id="KW-0812">Transmembrane</keyword>
<organism evidence="2 3">
    <name type="scientific">Dictyobacter alpinus</name>
    <dbReference type="NCBI Taxonomy" id="2014873"/>
    <lineage>
        <taxon>Bacteria</taxon>
        <taxon>Bacillati</taxon>
        <taxon>Chloroflexota</taxon>
        <taxon>Ktedonobacteria</taxon>
        <taxon>Ktedonobacterales</taxon>
        <taxon>Dictyobacteraceae</taxon>
        <taxon>Dictyobacter</taxon>
    </lineage>
</organism>
<evidence type="ECO:0008006" key="4">
    <source>
        <dbReference type="Google" id="ProtNLM"/>
    </source>
</evidence>
<feature type="transmembrane region" description="Helical" evidence="1">
    <location>
        <begin position="211"/>
        <end position="231"/>
    </location>
</feature>